<evidence type="ECO:0000256" key="4">
    <source>
        <dbReference type="ARBA" id="ARBA00022801"/>
    </source>
</evidence>
<dbReference type="InterPro" id="IPR041469">
    <property type="entry name" value="Subtilisin-like_FN3"/>
</dbReference>
<dbReference type="PROSITE" id="PS00138">
    <property type="entry name" value="SUBTILASE_SER"/>
    <property type="match status" value="1"/>
</dbReference>
<evidence type="ECO:0000259" key="9">
    <source>
        <dbReference type="Pfam" id="PF00082"/>
    </source>
</evidence>
<feature type="active site" description="Charge relay system" evidence="6 7">
    <location>
        <position position="52"/>
    </location>
</feature>
<keyword evidence="5 7" id="KW-0720">Serine protease</keyword>
<comment type="similarity">
    <text evidence="1 7">Belongs to the peptidase S8 family.</text>
</comment>
<dbReference type="InterPro" id="IPR045051">
    <property type="entry name" value="SBT"/>
</dbReference>
<dbReference type="GO" id="GO:0004252">
    <property type="term" value="F:serine-type endopeptidase activity"/>
    <property type="evidence" value="ECO:0007669"/>
    <property type="project" value="UniProtKB-UniRule"/>
</dbReference>
<dbReference type="InterPro" id="IPR023828">
    <property type="entry name" value="Peptidase_S8_Ser-AS"/>
</dbReference>
<dbReference type="Gene3D" id="3.40.50.200">
    <property type="entry name" value="Peptidase S8/S53 domain"/>
    <property type="match status" value="1"/>
</dbReference>
<dbReference type="PRINTS" id="PR00723">
    <property type="entry name" value="SUBTILISIN"/>
</dbReference>
<evidence type="ECO:0000256" key="2">
    <source>
        <dbReference type="ARBA" id="ARBA00022670"/>
    </source>
</evidence>
<dbReference type="Pfam" id="PF17766">
    <property type="entry name" value="fn3_6"/>
    <property type="match status" value="1"/>
</dbReference>
<dbReference type="InterPro" id="IPR000209">
    <property type="entry name" value="Peptidase_S8/S53_dom"/>
</dbReference>
<feature type="active site" description="Charge relay system" evidence="6 7">
    <location>
        <position position="458"/>
    </location>
</feature>
<keyword evidence="2 7" id="KW-0645">Protease</keyword>
<dbReference type="Gene3D" id="2.60.40.2310">
    <property type="match status" value="1"/>
</dbReference>
<evidence type="ECO:0000313" key="11">
    <source>
        <dbReference type="EMBL" id="KAJ0974117.1"/>
    </source>
</evidence>
<feature type="domain" description="Peptidase S8/S53" evidence="9">
    <location>
        <begin position="43"/>
        <end position="499"/>
    </location>
</feature>
<evidence type="ECO:0000256" key="8">
    <source>
        <dbReference type="SAM" id="MobiDB-lite"/>
    </source>
</evidence>
<dbReference type="Proteomes" id="UP001085076">
    <property type="component" value="Miscellaneous, Linkage group lg04"/>
</dbReference>
<dbReference type="GO" id="GO:0006508">
    <property type="term" value="P:proteolysis"/>
    <property type="evidence" value="ECO:0007669"/>
    <property type="project" value="UniProtKB-KW"/>
</dbReference>
<protein>
    <submittedName>
        <fullName evidence="11">Uncharacterized protein</fullName>
    </submittedName>
</protein>
<organism evidence="11 12">
    <name type="scientific">Dioscorea zingiberensis</name>
    <dbReference type="NCBI Taxonomy" id="325984"/>
    <lineage>
        <taxon>Eukaryota</taxon>
        <taxon>Viridiplantae</taxon>
        <taxon>Streptophyta</taxon>
        <taxon>Embryophyta</taxon>
        <taxon>Tracheophyta</taxon>
        <taxon>Spermatophyta</taxon>
        <taxon>Magnoliopsida</taxon>
        <taxon>Liliopsida</taxon>
        <taxon>Dioscoreales</taxon>
        <taxon>Dioscoreaceae</taxon>
        <taxon>Dioscorea</taxon>
    </lineage>
</organism>
<dbReference type="SUPFAM" id="SSF52743">
    <property type="entry name" value="Subtilisin-like"/>
    <property type="match status" value="1"/>
</dbReference>
<dbReference type="PROSITE" id="PS51892">
    <property type="entry name" value="SUBTILASE"/>
    <property type="match status" value="1"/>
</dbReference>
<dbReference type="Gene3D" id="3.50.30.30">
    <property type="match status" value="1"/>
</dbReference>
<dbReference type="FunFam" id="3.40.50.200:FF:000006">
    <property type="entry name" value="Subtilisin-like protease SBT1.5"/>
    <property type="match status" value="1"/>
</dbReference>
<dbReference type="InterPro" id="IPR034197">
    <property type="entry name" value="Peptidases_S8_3"/>
</dbReference>
<evidence type="ECO:0000256" key="1">
    <source>
        <dbReference type="ARBA" id="ARBA00011073"/>
    </source>
</evidence>
<evidence type="ECO:0000259" key="10">
    <source>
        <dbReference type="Pfam" id="PF17766"/>
    </source>
</evidence>
<dbReference type="PANTHER" id="PTHR10795">
    <property type="entry name" value="PROPROTEIN CONVERTASE SUBTILISIN/KEXIN"/>
    <property type="match status" value="1"/>
</dbReference>
<feature type="active site" description="Charge relay system" evidence="6 7">
    <location>
        <position position="129"/>
    </location>
</feature>
<dbReference type="CDD" id="cd04852">
    <property type="entry name" value="Peptidases_S8_3"/>
    <property type="match status" value="1"/>
</dbReference>
<reference evidence="11" key="1">
    <citation type="submission" date="2021-03" db="EMBL/GenBank/DDBJ databases">
        <authorList>
            <person name="Li Z."/>
            <person name="Yang C."/>
        </authorList>
    </citation>
    <scope>NUCLEOTIDE SEQUENCE</scope>
    <source>
        <strain evidence="11">Dzin_1.0</strain>
        <tissue evidence="11">Leaf</tissue>
    </source>
</reference>
<gene>
    <name evidence="11" type="ORF">J5N97_016082</name>
</gene>
<name>A0A9D5HFB8_9LILI</name>
<keyword evidence="4 7" id="KW-0378">Hydrolase</keyword>
<feature type="domain" description="Subtilisin-like protease fibronectin type-III" evidence="10">
    <location>
        <begin position="576"/>
        <end position="672"/>
    </location>
</feature>
<dbReference type="OrthoDB" id="1922155at2759"/>
<evidence type="ECO:0000313" key="12">
    <source>
        <dbReference type="Proteomes" id="UP001085076"/>
    </source>
</evidence>
<dbReference type="InterPro" id="IPR015500">
    <property type="entry name" value="Peptidase_S8_subtilisin-rel"/>
</dbReference>
<keyword evidence="12" id="KW-1185">Reference proteome</keyword>
<proteinExistence type="inferred from homology"/>
<dbReference type="InterPro" id="IPR036852">
    <property type="entry name" value="Peptidase_S8/S53_dom_sf"/>
</dbReference>
<accession>A0A9D5HFB8</accession>
<sequence>MEGVVSVFRSRMLQLHTTRSWDFMGLTYGSGQGLTTPFQFKYGHDIIVGVFDTGVWPESESFHEEPGTPPIPMAWKGQCVEGEKFNPATACNRKLIGARYYLSGFERDYGPLDPGSGTEYRSPRDGLGHGSHTSSTAVGSAVKNASFFGLAAGTAHGGAPRARLAMYKICWFKDLQGRCSEADIMAAFDDALNDGVHVISASIGASPPLVPFFASGTEIGSFHAAQMGVVVVFSAGNDGPDSSLVQNVAPWSLCVAAGTIDRRFPTEIKMPNNATFVGEGFITENMRMPLIDSSTIFTDGSCSTDKWNGNSATKKIILCFSTVGPVSSFGAAIATYVANGSGVIFVDAKVKLTAQDDFIPTVHVDLHQGTQILYQLQSSLEIPVVQISRSKTSIGRTPAPSVAFFSSRGPNSLSPNILKPDITAPGVNILAAWPPKTPPTLIQIDRRSVKWNFDSGTSMSCPHISGIVALLKSAHPTWSPAMIKSALMTTAYTGDTTADKILAGGSLKAADAFDLGAGYVNPLKAMDPGLVYDMNTQDYIYYLCSLGYTKEQLKLIVIPSPDIKIECRGNNHSDLDLNYPAIVLSDLQSSSITVKRTLWNVGRVGAAYFASVESPQGVVAFVWPRYIVFSNEKEKVSYYVTVKAVKQSQGRFDFGEIVWCDGYHHVRTPLVVRVNNV</sequence>
<reference evidence="11" key="2">
    <citation type="journal article" date="2022" name="Hortic Res">
        <title>The genome of Dioscorea zingiberensis sheds light on the biosynthesis, origin and evolution of the medicinally important diosgenin saponins.</title>
        <authorList>
            <person name="Li Y."/>
            <person name="Tan C."/>
            <person name="Li Z."/>
            <person name="Guo J."/>
            <person name="Li S."/>
            <person name="Chen X."/>
            <person name="Wang C."/>
            <person name="Dai X."/>
            <person name="Yang H."/>
            <person name="Song W."/>
            <person name="Hou L."/>
            <person name="Xu J."/>
            <person name="Tong Z."/>
            <person name="Xu A."/>
            <person name="Yuan X."/>
            <person name="Wang W."/>
            <person name="Yang Q."/>
            <person name="Chen L."/>
            <person name="Sun Z."/>
            <person name="Wang K."/>
            <person name="Pan B."/>
            <person name="Chen J."/>
            <person name="Bao Y."/>
            <person name="Liu F."/>
            <person name="Qi X."/>
            <person name="Gang D.R."/>
            <person name="Wen J."/>
            <person name="Li J."/>
        </authorList>
    </citation>
    <scope>NUCLEOTIDE SEQUENCE</scope>
    <source>
        <strain evidence="11">Dzin_1.0</strain>
    </source>
</reference>
<feature type="region of interest" description="Disordered" evidence="8">
    <location>
        <begin position="113"/>
        <end position="135"/>
    </location>
</feature>
<evidence type="ECO:0000256" key="6">
    <source>
        <dbReference type="PIRSR" id="PIRSR615500-1"/>
    </source>
</evidence>
<comment type="caution">
    <text evidence="11">The sequence shown here is derived from an EMBL/GenBank/DDBJ whole genome shotgun (WGS) entry which is preliminary data.</text>
</comment>
<evidence type="ECO:0000256" key="7">
    <source>
        <dbReference type="PROSITE-ProRule" id="PRU01240"/>
    </source>
</evidence>
<keyword evidence="3" id="KW-0732">Signal</keyword>
<evidence type="ECO:0000256" key="3">
    <source>
        <dbReference type="ARBA" id="ARBA00022729"/>
    </source>
</evidence>
<dbReference type="CDD" id="cd02120">
    <property type="entry name" value="PA_subtilisin_like"/>
    <property type="match status" value="1"/>
</dbReference>
<evidence type="ECO:0000256" key="5">
    <source>
        <dbReference type="ARBA" id="ARBA00022825"/>
    </source>
</evidence>
<dbReference type="Pfam" id="PF00082">
    <property type="entry name" value="Peptidase_S8"/>
    <property type="match status" value="1"/>
</dbReference>
<dbReference type="AlphaFoldDB" id="A0A9D5HFB8"/>
<dbReference type="EMBL" id="JAGGNH010000004">
    <property type="protein sequence ID" value="KAJ0974117.1"/>
    <property type="molecule type" value="Genomic_DNA"/>
</dbReference>